<keyword evidence="3" id="KW-1185">Reference proteome</keyword>
<protein>
    <submittedName>
        <fullName evidence="2">Uncharacterized protein</fullName>
    </submittedName>
</protein>
<feature type="signal peptide" evidence="1">
    <location>
        <begin position="1"/>
        <end position="21"/>
    </location>
</feature>
<dbReference type="Proteomes" id="UP001138757">
    <property type="component" value="Unassembled WGS sequence"/>
</dbReference>
<reference evidence="2" key="1">
    <citation type="submission" date="2021-05" db="EMBL/GenBank/DDBJ databases">
        <title>Genome of Sphingobium sp. strain.</title>
        <authorList>
            <person name="Fan R."/>
        </authorList>
    </citation>
    <scope>NUCLEOTIDE SEQUENCE</scope>
    <source>
        <strain evidence="2">H33</strain>
    </source>
</reference>
<evidence type="ECO:0000313" key="2">
    <source>
        <dbReference type="EMBL" id="MBT2188099.1"/>
    </source>
</evidence>
<keyword evidence="1" id="KW-0732">Signal</keyword>
<gene>
    <name evidence="2" type="ORF">KK488_14180</name>
</gene>
<comment type="caution">
    <text evidence="2">The sequence shown here is derived from an EMBL/GenBank/DDBJ whole genome shotgun (WGS) entry which is preliminary data.</text>
</comment>
<feature type="chain" id="PRO_5040852153" evidence="1">
    <location>
        <begin position="22"/>
        <end position="57"/>
    </location>
</feature>
<dbReference type="RefSeq" id="WP_214624356.1">
    <property type="nucleotide sequence ID" value="NZ_JAHGAW010000009.1"/>
</dbReference>
<evidence type="ECO:0000313" key="3">
    <source>
        <dbReference type="Proteomes" id="UP001138757"/>
    </source>
</evidence>
<name>A0A9X1IS93_9SPHN</name>
<evidence type="ECO:0000256" key="1">
    <source>
        <dbReference type="SAM" id="SignalP"/>
    </source>
</evidence>
<organism evidence="2 3">
    <name type="scientific">Sphingobium nicotianae</name>
    <dbReference type="NCBI Taxonomy" id="2782607"/>
    <lineage>
        <taxon>Bacteria</taxon>
        <taxon>Pseudomonadati</taxon>
        <taxon>Pseudomonadota</taxon>
        <taxon>Alphaproteobacteria</taxon>
        <taxon>Sphingomonadales</taxon>
        <taxon>Sphingomonadaceae</taxon>
        <taxon>Sphingobium</taxon>
    </lineage>
</organism>
<sequence>MRKLLSAFALLSLCAAAPTLAAPCKDAKGKFTKCVKPAPVKKGPCKDAKGKFIKCPK</sequence>
<dbReference type="AlphaFoldDB" id="A0A9X1IS93"/>
<dbReference type="EMBL" id="JAHGAW010000009">
    <property type="protein sequence ID" value="MBT2188099.1"/>
    <property type="molecule type" value="Genomic_DNA"/>
</dbReference>
<accession>A0A9X1IS93</accession>
<proteinExistence type="predicted"/>